<keyword evidence="3" id="KW-1185">Reference proteome</keyword>
<keyword evidence="1" id="KW-0812">Transmembrane</keyword>
<organism evidence="2 3">
    <name type="scientific">Sphingomonas mucosissima</name>
    <dbReference type="NCBI Taxonomy" id="370959"/>
    <lineage>
        <taxon>Bacteria</taxon>
        <taxon>Pseudomonadati</taxon>
        <taxon>Pseudomonadota</taxon>
        <taxon>Alphaproteobacteria</taxon>
        <taxon>Sphingomonadales</taxon>
        <taxon>Sphingomonadaceae</taxon>
        <taxon>Sphingomonas</taxon>
    </lineage>
</organism>
<feature type="transmembrane region" description="Helical" evidence="1">
    <location>
        <begin position="34"/>
        <end position="53"/>
    </location>
</feature>
<comment type="caution">
    <text evidence="2">The sequence shown here is derived from an EMBL/GenBank/DDBJ whole genome shotgun (WGS) entry which is preliminary data.</text>
</comment>
<keyword evidence="1" id="KW-0472">Membrane</keyword>
<gene>
    <name evidence="2" type="ORF">SPMU_05910</name>
</gene>
<name>A0A245ZRB5_9SPHN</name>
<proteinExistence type="predicted"/>
<evidence type="ECO:0000256" key="1">
    <source>
        <dbReference type="SAM" id="Phobius"/>
    </source>
</evidence>
<protein>
    <submittedName>
        <fullName evidence="2">Uncharacterized protein</fullName>
    </submittedName>
</protein>
<evidence type="ECO:0000313" key="3">
    <source>
        <dbReference type="Proteomes" id="UP000197783"/>
    </source>
</evidence>
<dbReference type="OrthoDB" id="9920806at2"/>
<dbReference type="RefSeq" id="WP_088331771.1">
    <property type="nucleotide sequence ID" value="NZ_NBBJ01000001.1"/>
</dbReference>
<dbReference type="AlphaFoldDB" id="A0A245ZRB5"/>
<sequence length="60" mass="6446">MTKNRVRIRVALVTIAFALGVAIAARDGRNSGDIAALILVLAMLAAASADFIIHKRERRS</sequence>
<accession>A0A245ZRB5</accession>
<dbReference type="Proteomes" id="UP000197783">
    <property type="component" value="Unassembled WGS sequence"/>
</dbReference>
<reference evidence="2 3" key="1">
    <citation type="submission" date="2017-03" db="EMBL/GenBank/DDBJ databases">
        <title>Genome sequence of Sphingomonas mucosissima DSM 17494.</title>
        <authorList>
            <person name="Poehlein A."/>
            <person name="Wuebbeler J.H."/>
            <person name="Steinbuechel A."/>
            <person name="Daniel R."/>
        </authorList>
    </citation>
    <scope>NUCLEOTIDE SEQUENCE [LARGE SCALE GENOMIC DNA]</scope>
    <source>
        <strain evidence="2 3">DSM 17494</strain>
    </source>
</reference>
<dbReference type="EMBL" id="NBBJ01000001">
    <property type="protein sequence ID" value="OWK32269.1"/>
    <property type="molecule type" value="Genomic_DNA"/>
</dbReference>
<evidence type="ECO:0000313" key="2">
    <source>
        <dbReference type="EMBL" id="OWK32269.1"/>
    </source>
</evidence>
<keyword evidence="1" id="KW-1133">Transmembrane helix</keyword>